<keyword evidence="4 6" id="KW-0464">Manganese</keyword>
<gene>
    <name evidence="6" type="primary">ade</name>
    <name evidence="9" type="ORF">P73_3129</name>
</gene>
<dbReference type="HOGENOM" id="CLU_027935_0_0_5"/>
<reference evidence="9 10" key="1">
    <citation type="journal article" date="2014" name="Int. J. Syst. Evol. Microbiol.">
        <title>Celeribacter indicus sp. nov., a polycyclic aromatic hydrocarbon-degrading bacterium from deep-sea sediment and reclassification of Huaishuia halophila as Celeribacter halophilus comb. nov.</title>
        <authorList>
            <person name="Lai Q."/>
            <person name="Cao J."/>
            <person name="Yuan J."/>
            <person name="Li F."/>
            <person name="Shao Z."/>
        </authorList>
    </citation>
    <scope>NUCLEOTIDE SEQUENCE [LARGE SCALE GENOMIC DNA]</scope>
    <source>
        <strain evidence="9">P73</strain>
    </source>
</reference>
<dbReference type="HAMAP" id="MF_01518">
    <property type="entry name" value="Adenine_deamin"/>
    <property type="match status" value="1"/>
</dbReference>
<evidence type="ECO:0000256" key="3">
    <source>
        <dbReference type="ARBA" id="ARBA00022801"/>
    </source>
</evidence>
<dbReference type="EC" id="3.5.4.2" evidence="2 6"/>
<dbReference type="GO" id="GO:0000034">
    <property type="term" value="F:adenine deaminase activity"/>
    <property type="evidence" value="ECO:0007669"/>
    <property type="project" value="UniProtKB-UniRule"/>
</dbReference>
<proteinExistence type="inferred from homology"/>
<comment type="similarity">
    <text evidence="1 6">Belongs to the metallo-dependent hydrolases superfamily. Adenine deaminase family.</text>
</comment>
<dbReference type="Pfam" id="PF13382">
    <property type="entry name" value="Adenine_deam_C"/>
    <property type="match status" value="1"/>
</dbReference>
<comment type="cofactor">
    <cofactor evidence="6">
        <name>Mn(2+)</name>
        <dbReference type="ChEBI" id="CHEBI:29035"/>
    </cofactor>
</comment>
<dbReference type="OrthoDB" id="9775607at2"/>
<evidence type="ECO:0000256" key="2">
    <source>
        <dbReference type="ARBA" id="ARBA00012782"/>
    </source>
</evidence>
<feature type="domain" description="Amidohydrolase-related" evidence="7">
    <location>
        <begin position="77"/>
        <end position="356"/>
    </location>
</feature>
<dbReference type="STRING" id="1208324.P73_3129"/>
<evidence type="ECO:0000256" key="1">
    <source>
        <dbReference type="ARBA" id="ARBA00006773"/>
    </source>
</evidence>
<evidence type="ECO:0000256" key="5">
    <source>
        <dbReference type="ARBA" id="ARBA00047720"/>
    </source>
</evidence>
<dbReference type="GO" id="GO:0006146">
    <property type="term" value="P:adenine catabolic process"/>
    <property type="evidence" value="ECO:0007669"/>
    <property type="project" value="InterPro"/>
</dbReference>
<name>A0A0B5DXW9_9RHOB</name>
<dbReference type="InterPro" id="IPR026912">
    <property type="entry name" value="Adenine_deam_C"/>
</dbReference>
<dbReference type="Proteomes" id="UP000031521">
    <property type="component" value="Chromosome"/>
</dbReference>
<dbReference type="Gene3D" id="3.20.20.140">
    <property type="entry name" value="Metal-dependent hydrolases"/>
    <property type="match status" value="1"/>
</dbReference>
<dbReference type="InterPro" id="IPR006680">
    <property type="entry name" value="Amidohydro-rel"/>
</dbReference>
<dbReference type="RefSeq" id="WP_043870310.1">
    <property type="nucleotide sequence ID" value="NZ_CP004393.1"/>
</dbReference>
<sequence>MAFPRDMNDPALRARAVKAARGQAPFDLLIRNAVVLDMVTGRRRDAEIGIVGPMIASVHAPEPAYEGRTVLDAQGATLVPGFIDTHMHVESSMVTPAEYATAVVPRGVTSAFWDPHELANVAGEAGLDFALAAAKGLPLRLLPLMPTCVPSAPGYECSGGDFTADTVARWLARDDMNGAAELMTMQPLLDGEPRVTGIVNAGLASGKRVCGHGRGLTGGDLMAFAAAGIETDHELTSAEDLIAKLEAGFTIELRGSHAHLLPDFARALLELGEMPQTLTLCTDDVFPDDLLHRGGLDAVIRLLIDCGLPPLWAYRAATLNAASRTGRPDLGLVAPGRRADLVLLADVDTVAAGCVIANGAVVARDGRLTEPAPRAAVPAPLRKTMRLAPLTPGDFEVTARGPRARVATLSKPRFPDWGERELAVGTGALRLPDDMIRMAVVNRHGANTPVRIAFLENWGEWRGAFATSVSHDSHNLTVFGRSPEDMAIAANAVRDAGGGVAVAAGGELLSCVALPLAGLMSEAGLAEVATGFAELRETLDGLVDWHPPYLVFKALFGSSLVCNPGPRLSDVGLVEVFEGRRLESCVLEDGRPDEQAAG</sequence>
<organism evidence="9 10">
    <name type="scientific">Celeribacter indicus</name>
    <dbReference type="NCBI Taxonomy" id="1208324"/>
    <lineage>
        <taxon>Bacteria</taxon>
        <taxon>Pseudomonadati</taxon>
        <taxon>Pseudomonadota</taxon>
        <taxon>Alphaproteobacteria</taxon>
        <taxon>Rhodobacterales</taxon>
        <taxon>Roseobacteraceae</taxon>
        <taxon>Celeribacter</taxon>
    </lineage>
</organism>
<dbReference type="InterPro" id="IPR011059">
    <property type="entry name" value="Metal-dep_hydrolase_composite"/>
</dbReference>
<evidence type="ECO:0000259" key="8">
    <source>
        <dbReference type="Pfam" id="PF13382"/>
    </source>
</evidence>
<keyword evidence="10" id="KW-1185">Reference proteome</keyword>
<comment type="catalytic activity">
    <reaction evidence="5 6">
        <text>adenine + H2O + H(+) = hypoxanthine + NH4(+)</text>
        <dbReference type="Rhea" id="RHEA:23688"/>
        <dbReference type="ChEBI" id="CHEBI:15377"/>
        <dbReference type="ChEBI" id="CHEBI:15378"/>
        <dbReference type="ChEBI" id="CHEBI:16708"/>
        <dbReference type="ChEBI" id="CHEBI:17368"/>
        <dbReference type="ChEBI" id="CHEBI:28938"/>
        <dbReference type="EC" id="3.5.4.2"/>
    </reaction>
</comment>
<dbReference type="InterPro" id="IPR006679">
    <property type="entry name" value="Adenine_deam"/>
</dbReference>
<evidence type="ECO:0000313" key="9">
    <source>
        <dbReference type="EMBL" id="AJE47844.1"/>
    </source>
</evidence>
<evidence type="ECO:0000259" key="7">
    <source>
        <dbReference type="Pfam" id="PF01979"/>
    </source>
</evidence>
<evidence type="ECO:0000256" key="4">
    <source>
        <dbReference type="ARBA" id="ARBA00023211"/>
    </source>
</evidence>
<dbReference type="PANTHER" id="PTHR11113">
    <property type="entry name" value="N-ACETYLGLUCOSAMINE-6-PHOSPHATE DEACETYLASE"/>
    <property type="match status" value="1"/>
</dbReference>
<protein>
    <recommendedName>
        <fullName evidence="2 6">Adenine deaminase</fullName>
        <shortName evidence="6">Adenase</shortName>
        <shortName evidence="6">Adenine aminase</shortName>
        <ecNumber evidence="2 6">3.5.4.2</ecNumber>
    </recommendedName>
</protein>
<evidence type="ECO:0000256" key="6">
    <source>
        <dbReference type="HAMAP-Rule" id="MF_01518"/>
    </source>
</evidence>
<dbReference type="AlphaFoldDB" id="A0A0B5DXW9"/>
<feature type="domain" description="Adenine deaminase C-terminal" evidence="8">
    <location>
        <begin position="419"/>
        <end position="577"/>
    </location>
</feature>
<dbReference type="SUPFAM" id="SSF51556">
    <property type="entry name" value="Metallo-dependent hydrolases"/>
    <property type="match status" value="1"/>
</dbReference>
<dbReference type="Gene3D" id="2.30.40.10">
    <property type="entry name" value="Urease, subunit C, domain 1"/>
    <property type="match status" value="1"/>
</dbReference>
<dbReference type="PANTHER" id="PTHR11113:SF2">
    <property type="entry name" value="ADENINE DEAMINASE"/>
    <property type="match status" value="1"/>
</dbReference>
<keyword evidence="3 6" id="KW-0378">Hydrolase</keyword>
<dbReference type="SUPFAM" id="SSF51338">
    <property type="entry name" value="Composite domain of metallo-dependent hydrolases"/>
    <property type="match status" value="1"/>
</dbReference>
<evidence type="ECO:0000313" key="10">
    <source>
        <dbReference type="Proteomes" id="UP000031521"/>
    </source>
</evidence>
<dbReference type="InterPro" id="IPR032466">
    <property type="entry name" value="Metal_Hydrolase"/>
</dbReference>
<dbReference type="Pfam" id="PF01979">
    <property type="entry name" value="Amidohydro_1"/>
    <property type="match status" value="1"/>
</dbReference>
<accession>A0A0B5DXW9</accession>
<dbReference type="KEGG" id="cid:P73_3129"/>
<dbReference type="EMBL" id="CP004393">
    <property type="protein sequence ID" value="AJE47844.1"/>
    <property type="molecule type" value="Genomic_DNA"/>
</dbReference>